<gene>
    <name evidence="1" type="ORF">BECKH772A_GA0070896_1000233</name>
    <name evidence="2" type="ORF">BECKH772B_GA0070898_1000229</name>
    <name evidence="3" type="ORF">BECKH772C_GA0070978_1000180</name>
</gene>
<protein>
    <submittedName>
        <fullName evidence="3">Uncharacterized protein</fullName>
    </submittedName>
</protein>
<dbReference type="AlphaFoldDB" id="A0A450URD4"/>
<evidence type="ECO:0000313" key="2">
    <source>
        <dbReference type="EMBL" id="VFJ88770.1"/>
    </source>
</evidence>
<dbReference type="EMBL" id="CAADFG010000002">
    <property type="protein sequence ID" value="VFJ87132.1"/>
    <property type="molecule type" value="Genomic_DNA"/>
</dbReference>
<accession>A0A450URD4</accession>
<reference evidence="3" key="1">
    <citation type="submission" date="2019-02" db="EMBL/GenBank/DDBJ databases">
        <authorList>
            <person name="Gruber-Vodicka R. H."/>
            <person name="Seah K. B. B."/>
        </authorList>
    </citation>
    <scope>NUCLEOTIDE SEQUENCE</scope>
    <source>
        <strain evidence="3">BECK_SA2B12</strain>
        <strain evidence="1">BECK_SA2B15</strain>
        <strain evidence="2">BECK_SA2B20</strain>
    </source>
</reference>
<evidence type="ECO:0000313" key="1">
    <source>
        <dbReference type="EMBL" id="VFJ87132.1"/>
    </source>
</evidence>
<proteinExistence type="predicted"/>
<dbReference type="EMBL" id="CAADFI010000002">
    <property type="protein sequence ID" value="VFJ88770.1"/>
    <property type="molecule type" value="Genomic_DNA"/>
</dbReference>
<evidence type="ECO:0000313" key="3">
    <source>
        <dbReference type="EMBL" id="VFJ95026.1"/>
    </source>
</evidence>
<name>A0A450URD4_9GAMM</name>
<organism evidence="3">
    <name type="scientific">Candidatus Kentrum eta</name>
    <dbReference type="NCBI Taxonomy" id="2126337"/>
    <lineage>
        <taxon>Bacteria</taxon>
        <taxon>Pseudomonadati</taxon>
        <taxon>Pseudomonadota</taxon>
        <taxon>Gammaproteobacteria</taxon>
        <taxon>Candidatus Kentrum</taxon>
    </lineage>
</organism>
<dbReference type="EMBL" id="CAADFJ010000001">
    <property type="protein sequence ID" value="VFJ95026.1"/>
    <property type="molecule type" value="Genomic_DNA"/>
</dbReference>
<sequence length="59" mass="6518">MPEKPPEKTNIEKVAELLKVQYLPPLDGGEVQSLHKALPGYRAIADDTARLVKKHGKTP</sequence>